<dbReference type="Proteomes" id="UP000054097">
    <property type="component" value="Unassembled WGS sequence"/>
</dbReference>
<organism evidence="1 2">
    <name type="scientific">Serendipita vermifera MAFF 305830</name>
    <dbReference type="NCBI Taxonomy" id="933852"/>
    <lineage>
        <taxon>Eukaryota</taxon>
        <taxon>Fungi</taxon>
        <taxon>Dikarya</taxon>
        <taxon>Basidiomycota</taxon>
        <taxon>Agaricomycotina</taxon>
        <taxon>Agaricomycetes</taxon>
        <taxon>Sebacinales</taxon>
        <taxon>Serendipitaceae</taxon>
        <taxon>Serendipita</taxon>
    </lineage>
</organism>
<reference evidence="2" key="2">
    <citation type="submission" date="2015-01" db="EMBL/GenBank/DDBJ databases">
        <title>Evolutionary Origins and Diversification of the Mycorrhizal Mutualists.</title>
        <authorList>
            <consortium name="DOE Joint Genome Institute"/>
            <consortium name="Mycorrhizal Genomics Consortium"/>
            <person name="Kohler A."/>
            <person name="Kuo A."/>
            <person name="Nagy L.G."/>
            <person name="Floudas D."/>
            <person name="Copeland A."/>
            <person name="Barry K.W."/>
            <person name="Cichocki N."/>
            <person name="Veneault-Fourrey C."/>
            <person name="LaButti K."/>
            <person name="Lindquist E.A."/>
            <person name="Lipzen A."/>
            <person name="Lundell T."/>
            <person name="Morin E."/>
            <person name="Murat C."/>
            <person name="Riley R."/>
            <person name="Ohm R."/>
            <person name="Sun H."/>
            <person name="Tunlid A."/>
            <person name="Henrissat B."/>
            <person name="Grigoriev I.V."/>
            <person name="Hibbett D.S."/>
            <person name="Martin F."/>
        </authorList>
    </citation>
    <scope>NUCLEOTIDE SEQUENCE [LARGE SCALE GENOMIC DNA]</scope>
    <source>
        <strain evidence="2">MAFF 305830</strain>
    </source>
</reference>
<name>A0A0C2XEB2_SERVB</name>
<protein>
    <submittedName>
        <fullName evidence="1">Uncharacterized protein</fullName>
    </submittedName>
</protein>
<sequence>MGRRLEGMGKSNFLQMVALSGAREAICPENCDETQGQEETQKRRVPIMNMEHNTRRQMRCWVAQATPGGRGTNEQVEHSI</sequence>
<dbReference type="AlphaFoldDB" id="A0A0C2XEB2"/>
<gene>
    <name evidence="1" type="ORF">M408DRAFT_329923</name>
</gene>
<accession>A0A0C2XEB2</accession>
<dbReference type="HOGENOM" id="CLU_2591285_0_0_1"/>
<evidence type="ECO:0000313" key="2">
    <source>
        <dbReference type="Proteomes" id="UP000054097"/>
    </source>
</evidence>
<dbReference type="EMBL" id="KN824298">
    <property type="protein sequence ID" value="KIM27452.1"/>
    <property type="molecule type" value="Genomic_DNA"/>
</dbReference>
<keyword evidence="2" id="KW-1185">Reference proteome</keyword>
<evidence type="ECO:0000313" key="1">
    <source>
        <dbReference type="EMBL" id="KIM27452.1"/>
    </source>
</evidence>
<reference evidence="1 2" key="1">
    <citation type="submission" date="2014-04" db="EMBL/GenBank/DDBJ databases">
        <authorList>
            <consortium name="DOE Joint Genome Institute"/>
            <person name="Kuo A."/>
            <person name="Zuccaro A."/>
            <person name="Kohler A."/>
            <person name="Nagy L.G."/>
            <person name="Floudas D."/>
            <person name="Copeland A."/>
            <person name="Barry K.W."/>
            <person name="Cichocki N."/>
            <person name="Veneault-Fourrey C."/>
            <person name="LaButti K."/>
            <person name="Lindquist E.A."/>
            <person name="Lipzen A."/>
            <person name="Lundell T."/>
            <person name="Morin E."/>
            <person name="Murat C."/>
            <person name="Sun H."/>
            <person name="Tunlid A."/>
            <person name="Henrissat B."/>
            <person name="Grigoriev I.V."/>
            <person name="Hibbett D.S."/>
            <person name="Martin F."/>
            <person name="Nordberg H.P."/>
            <person name="Cantor M.N."/>
            <person name="Hua S.X."/>
        </authorList>
    </citation>
    <scope>NUCLEOTIDE SEQUENCE [LARGE SCALE GENOMIC DNA]</scope>
    <source>
        <strain evidence="1 2">MAFF 305830</strain>
    </source>
</reference>
<proteinExistence type="predicted"/>